<proteinExistence type="predicted"/>
<feature type="compositionally biased region" description="Basic and acidic residues" evidence="6">
    <location>
        <begin position="445"/>
        <end position="460"/>
    </location>
</feature>
<feature type="compositionally biased region" description="Basic and acidic residues" evidence="6">
    <location>
        <begin position="248"/>
        <end position="261"/>
    </location>
</feature>
<dbReference type="PROSITE" id="PS01359">
    <property type="entry name" value="ZF_PHD_1"/>
    <property type="match status" value="1"/>
</dbReference>
<keyword evidence="3" id="KW-0863">Zinc-finger</keyword>
<dbReference type="InterPro" id="IPR011011">
    <property type="entry name" value="Znf_FYVE_PHD"/>
</dbReference>
<feature type="region of interest" description="Disordered" evidence="6">
    <location>
        <begin position="172"/>
        <end position="196"/>
    </location>
</feature>
<feature type="region of interest" description="Disordered" evidence="6">
    <location>
        <begin position="370"/>
        <end position="460"/>
    </location>
</feature>
<accession>A0A2A6D1A7</accession>
<dbReference type="GO" id="GO:0048188">
    <property type="term" value="C:Set1C/COMPASS complex"/>
    <property type="evidence" value="ECO:0000318"/>
    <property type="project" value="GO_Central"/>
</dbReference>
<dbReference type="InterPro" id="IPR037869">
    <property type="entry name" value="Spp1/CFP1"/>
</dbReference>
<feature type="region of interest" description="Disordered" evidence="6">
    <location>
        <begin position="210"/>
        <end position="267"/>
    </location>
</feature>
<feature type="compositionally biased region" description="Basic residues" evidence="6">
    <location>
        <begin position="186"/>
        <end position="196"/>
    </location>
</feature>
<keyword evidence="5" id="KW-0539">Nucleus</keyword>
<accession>A0A8R1UC02</accession>
<dbReference type="GO" id="GO:0045893">
    <property type="term" value="P:positive regulation of DNA-templated transcription"/>
    <property type="evidence" value="ECO:0000318"/>
    <property type="project" value="GO_Central"/>
</dbReference>
<keyword evidence="4" id="KW-0862">Zinc</keyword>
<reference evidence="8" key="1">
    <citation type="journal article" date="2008" name="Nat. Genet.">
        <title>The Pristionchus pacificus genome provides a unique perspective on nematode lifestyle and parasitism.</title>
        <authorList>
            <person name="Dieterich C."/>
            <person name="Clifton S.W."/>
            <person name="Schuster L.N."/>
            <person name="Chinwalla A."/>
            <person name="Delehaunty K."/>
            <person name="Dinkelacker I."/>
            <person name="Fulton L."/>
            <person name="Fulton R."/>
            <person name="Godfrey J."/>
            <person name="Minx P."/>
            <person name="Mitreva M."/>
            <person name="Roeseler W."/>
            <person name="Tian H."/>
            <person name="Witte H."/>
            <person name="Yang S.P."/>
            <person name="Wilson R.K."/>
            <person name="Sommer R.J."/>
        </authorList>
    </citation>
    <scope>NUCLEOTIDE SEQUENCE [LARGE SCALE GENOMIC DNA]</scope>
    <source>
        <strain evidence="8">PS312</strain>
    </source>
</reference>
<evidence type="ECO:0000256" key="2">
    <source>
        <dbReference type="ARBA" id="ARBA00022723"/>
    </source>
</evidence>
<name>A0A2A6D1A7_PRIPA</name>
<dbReference type="InterPro" id="IPR013083">
    <property type="entry name" value="Znf_RING/FYVE/PHD"/>
</dbReference>
<feature type="compositionally biased region" description="Low complexity" evidence="6">
    <location>
        <begin position="312"/>
        <end position="329"/>
    </location>
</feature>
<dbReference type="PROSITE" id="PS50016">
    <property type="entry name" value="ZF_PHD_2"/>
    <property type="match status" value="1"/>
</dbReference>
<evidence type="ECO:0000256" key="4">
    <source>
        <dbReference type="ARBA" id="ARBA00022833"/>
    </source>
</evidence>
<feature type="region of interest" description="Disordered" evidence="6">
    <location>
        <begin position="1"/>
        <end position="42"/>
    </location>
</feature>
<evidence type="ECO:0000256" key="1">
    <source>
        <dbReference type="ARBA" id="ARBA00004123"/>
    </source>
</evidence>
<feature type="compositionally biased region" description="Pro residues" evidence="6">
    <location>
        <begin position="769"/>
        <end position="780"/>
    </location>
</feature>
<gene>
    <name evidence="7" type="primary">WBGene00108342</name>
</gene>
<dbReference type="OrthoDB" id="5877798at2759"/>
<dbReference type="InterPro" id="IPR019787">
    <property type="entry name" value="Znf_PHD-finger"/>
</dbReference>
<feature type="region of interest" description="Disordered" evidence="6">
    <location>
        <begin position="768"/>
        <end position="818"/>
    </location>
</feature>
<feature type="region of interest" description="Disordered" evidence="6">
    <location>
        <begin position="625"/>
        <end position="655"/>
    </location>
</feature>
<dbReference type="InterPro" id="IPR001965">
    <property type="entry name" value="Znf_PHD"/>
</dbReference>
<dbReference type="SUPFAM" id="SSF57903">
    <property type="entry name" value="FYVE/PHD zinc finger"/>
    <property type="match status" value="1"/>
</dbReference>
<feature type="compositionally biased region" description="Basic residues" evidence="6">
    <location>
        <begin position="389"/>
        <end position="406"/>
    </location>
</feature>
<evidence type="ECO:0000313" key="7">
    <source>
        <dbReference type="EnsemblMetazoa" id="PPA18788.1"/>
    </source>
</evidence>
<feature type="compositionally biased region" description="Basic and acidic residues" evidence="6">
    <location>
        <begin position="407"/>
        <end position="423"/>
    </location>
</feature>
<dbReference type="EnsemblMetazoa" id="PPA18788.1">
    <property type="protein sequence ID" value="PPA18788.1"/>
    <property type="gene ID" value="WBGene00108342"/>
</dbReference>
<dbReference type="GO" id="GO:0008270">
    <property type="term" value="F:zinc ion binding"/>
    <property type="evidence" value="ECO:0007669"/>
    <property type="project" value="UniProtKB-KW"/>
</dbReference>
<feature type="compositionally biased region" description="Basic and acidic residues" evidence="6">
    <location>
        <begin position="564"/>
        <end position="578"/>
    </location>
</feature>
<feature type="region of interest" description="Disordered" evidence="6">
    <location>
        <begin position="557"/>
        <end position="578"/>
    </location>
</feature>
<evidence type="ECO:0000256" key="6">
    <source>
        <dbReference type="SAM" id="MobiDB-lite"/>
    </source>
</evidence>
<dbReference type="PANTHER" id="PTHR46174">
    <property type="entry name" value="CXXC-TYPE ZINC FINGER PROTEIN 1"/>
    <property type="match status" value="1"/>
</dbReference>
<dbReference type="Proteomes" id="UP000005239">
    <property type="component" value="Unassembled WGS sequence"/>
</dbReference>
<dbReference type="AlphaFoldDB" id="A0A2A6D1A7"/>
<feature type="compositionally biased region" description="Basic and acidic residues" evidence="6">
    <location>
        <begin position="210"/>
        <end position="227"/>
    </location>
</feature>
<evidence type="ECO:0000313" key="8">
    <source>
        <dbReference type="Proteomes" id="UP000005239"/>
    </source>
</evidence>
<evidence type="ECO:0000256" key="3">
    <source>
        <dbReference type="ARBA" id="ARBA00022771"/>
    </source>
</evidence>
<keyword evidence="2" id="KW-0479">Metal-binding</keyword>
<organism evidence="7 8">
    <name type="scientific">Pristionchus pacificus</name>
    <name type="common">Parasitic nematode worm</name>
    <dbReference type="NCBI Taxonomy" id="54126"/>
    <lineage>
        <taxon>Eukaryota</taxon>
        <taxon>Metazoa</taxon>
        <taxon>Ecdysozoa</taxon>
        <taxon>Nematoda</taxon>
        <taxon>Chromadorea</taxon>
        <taxon>Rhabditida</taxon>
        <taxon>Rhabditina</taxon>
        <taxon>Diplogasteromorpha</taxon>
        <taxon>Diplogasteroidea</taxon>
        <taxon>Neodiplogasteridae</taxon>
        <taxon>Pristionchus</taxon>
    </lineage>
</organism>
<dbReference type="SMART" id="SM00249">
    <property type="entry name" value="PHD"/>
    <property type="match status" value="1"/>
</dbReference>
<sequence length="862" mass="98061">MAEPDPDSGTDPPIHHSMGVKQEPLDDDDDTDPAIMEEFPADDVDVETLARRRAIVKEEVKDEPSDVNKVPEGEEEQERDYCFCGETRLVTDFMIACEMCNIWYHGDCVEIDTDMSAHIRKFFCRFCSEAKKVYVSTTTYKKSFAAFMDVRERRLNAAEAKRLKKEGIQARKLARSVKKMQLQSKKEKKGPVKRRSRVVVKKEEEEEVNVEVHEEEKEQVKVEAEVKVEEEEDEKEDNNVEPQEEEKEEVKDDVKEEVKEEEKEDSFELEPREPRCEKCINCTAIADCEECHYCITKTGRCITVQCLSVVTETPSTSTPVRTPRSSPKGSGKRRGRKRKSGGDDEDDDELFFSESTSTRKMIKKELSYKEEQQLEQGEVLYDEEGNVIPKKKRGRRRGWRKLKDGKKKKDGEQGGDEKGERGKKGNRAAQKKKPGKITRVGKGAEFTRENGPENAEFERPEYDSTIAERMEHASIAYASLQDEENEDVDVENIDEVEEKVEVKTEEPKPKEKCKIEGCVAEVRDGDKYCSEDCAMKFAQARLRTAGLLAGPLAEVPKKRRRVNKKDSTAERAKKEEERRIELLSELQEAEYQKRKAEAAAAKSDDEEVMPDENLIDATMRRMQRDAARLQKEEQEKEKKEREAATAEMDRQRREAEAHYRSLTSYMPMVTQNILNNGINRLMSKDIVRPVPVHPRQDIFPPQGYFNPLYNPFLNPIPQNVLPPMTMPTPVIAPATQAMIDHNDYLLNPVVPLAQLLLAFPNLLQAQQPLVPPQTPQPNPSPTDNSSPSTLSSASDNSTPPSLRFNANRPRASSVPRVAPTAPLYPQLASHNSMSHQERMAALYTAAILTSMPIIGAMPNTQQ</sequence>
<dbReference type="InterPro" id="IPR019786">
    <property type="entry name" value="Zinc_finger_PHD-type_CS"/>
</dbReference>
<feature type="region of interest" description="Disordered" evidence="6">
    <location>
        <begin position="312"/>
        <end position="356"/>
    </location>
</feature>
<feature type="compositionally biased region" description="Basic residues" evidence="6">
    <location>
        <begin position="330"/>
        <end position="339"/>
    </location>
</feature>
<protein>
    <submittedName>
        <fullName evidence="7">PHD finger motif containing protein</fullName>
    </submittedName>
</protein>
<dbReference type="PANTHER" id="PTHR46174:SF1">
    <property type="entry name" value="CXXC-TYPE ZINC FINGER PROTEIN 1"/>
    <property type="match status" value="1"/>
</dbReference>
<feature type="compositionally biased region" description="Low complexity" evidence="6">
    <location>
        <begin position="781"/>
        <end position="799"/>
    </location>
</feature>
<keyword evidence="8" id="KW-1185">Reference proteome</keyword>
<feature type="compositionally biased region" description="Basic residues" evidence="6">
    <location>
        <begin position="424"/>
        <end position="436"/>
    </location>
</feature>
<dbReference type="Pfam" id="PF00628">
    <property type="entry name" value="PHD"/>
    <property type="match status" value="1"/>
</dbReference>
<dbReference type="Gene3D" id="3.30.40.10">
    <property type="entry name" value="Zinc/RING finger domain, C3HC4 (zinc finger)"/>
    <property type="match status" value="1"/>
</dbReference>
<evidence type="ECO:0000256" key="5">
    <source>
        <dbReference type="ARBA" id="ARBA00023242"/>
    </source>
</evidence>
<reference evidence="7" key="2">
    <citation type="submission" date="2022-06" db="UniProtKB">
        <authorList>
            <consortium name="EnsemblMetazoa"/>
        </authorList>
    </citation>
    <scope>IDENTIFICATION</scope>
    <source>
        <strain evidence="7">PS312</strain>
    </source>
</reference>
<comment type="subcellular location">
    <subcellularLocation>
        <location evidence="1">Nucleus</location>
    </subcellularLocation>
</comment>